<dbReference type="InterPro" id="IPR037049">
    <property type="entry name" value="DUF1214_C_sf"/>
</dbReference>
<organism evidence="2 3">
    <name type="scientific">Pseudomonas protegens (strain DSM 19095 / LMG 27888 / CFBP 6595 / CHA0)</name>
    <dbReference type="NCBI Taxonomy" id="1124983"/>
    <lineage>
        <taxon>Bacteria</taxon>
        <taxon>Pseudomonadati</taxon>
        <taxon>Pseudomonadota</taxon>
        <taxon>Gammaproteobacteria</taxon>
        <taxon>Pseudomonadales</taxon>
        <taxon>Pseudomonadaceae</taxon>
        <taxon>Pseudomonas</taxon>
    </lineage>
</organism>
<evidence type="ECO:0000313" key="3">
    <source>
        <dbReference type="Proteomes" id="UP000013940"/>
    </source>
</evidence>
<dbReference type="PANTHER" id="PTHR36509">
    <property type="entry name" value="BLL3101 PROTEIN"/>
    <property type="match status" value="1"/>
</dbReference>
<sequence length="128" mass="13961">MNMVGAGAKYPATTRDADGKFLDGAQTYKLNLPANVPAALFWSVTAYDNLTASGLDNGQPFPSLNQMDKPVQNSDGSTDIYFGPKSPGEGKNWIKTVPDKGFLVIVRLYGPKQAFFDQSWKPSDLLKQ</sequence>
<dbReference type="PANTHER" id="PTHR36509:SF3">
    <property type="entry name" value="SIGNAL PEPTIDE PROTEIN"/>
    <property type="match status" value="1"/>
</dbReference>
<proteinExistence type="predicted"/>
<gene>
    <name evidence="2" type="ORF">PFLCHA0_c34840</name>
</gene>
<dbReference type="KEGG" id="pprc:PFLCHA0_c34840"/>
<dbReference type="Proteomes" id="UP000013940">
    <property type="component" value="Chromosome"/>
</dbReference>
<dbReference type="Gene3D" id="2.60.120.600">
    <property type="entry name" value="Domain of unknown function DUF1214, C-terminal domain"/>
    <property type="match status" value="1"/>
</dbReference>
<dbReference type="Pfam" id="PF06742">
    <property type="entry name" value="DUF1214"/>
    <property type="match status" value="1"/>
</dbReference>
<feature type="domain" description="DUF1214" evidence="1">
    <location>
        <begin position="8"/>
        <end position="113"/>
    </location>
</feature>
<name>A0A2C9ENL1_PSEPH</name>
<dbReference type="SUPFAM" id="SSF160935">
    <property type="entry name" value="VPA0735-like"/>
    <property type="match status" value="1"/>
</dbReference>
<dbReference type="EMBL" id="CP003190">
    <property type="protein sequence ID" value="AGL85253.1"/>
    <property type="molecule type" value="Genomic_DNA"/>
</dbReference>
<dbReference type="AlphaFoldDB" id="A0A2C9ENL1"/>
<evidence type="ECO:0000259" key="1">
    <source>
        <dbReference type="Pfam" id="PF06742"/>
    </source>
</evidence>
<protein>
    <recommendedName>
        <fullName evidence="1">DUF1214 domain-containing protein</fullName>
    </recommendedName>
</protein>
<accession>A0A2C9ENL1</accession>
<dbReference type="HOGENOM" id="CLU_1957677_0_0_6"/>
<reference evidence="3" key="1">
    <citation type="journal article" date="2014" name="Genome Announc.">
        <title>Full-genome sequence of the plant growth-promoting bacterium Pseudomonas protegens CHA0.</title>
        <authorList>
            <person name="Jousset A."/>
            <person name="Schuldes J."/>
            <person name="Keel C."/>
            <person name="Maurhofer M."/>
            <person name="Daniel R."/>
            <person name="Scheu S."/>
            <person name="Thuermer A."/>
        </authorList>
    </citation>
    <scope>NUCLEOTIDE SEQUENCE [LARGE SCALE GENOMIC DNA]</scope>
    <source>
        <strain evidence="3">DSM 19095 / LMG 27888 / CFBP 6595 / CHA0</strain>
    </source>
</reference>
<dbReference type="InterPro" id="IPR010621">
    <property type="entry name" value="DUF1214"/>
</dbReference>
<evidence type="ECO:0000313" key="2">
    <source>
        <dbReference type="EMBL" id="AGL85253.1"/>
    </source>
</evidence>
<dbReference type="eggNOG" id="COG5361">
    <property type="taxonomic scope" value="Bacteria"/>
</dbReference>